<evidence type="ECO:0000313" key="3">
    <source>
        <dbReference type="Proteomes" id="UP001595075"/>
    </source>
</evidence>
<comment type="caution">
    <text evidence="2">The sequence shown here is derived from an EMBL/GenBank/DDBJ whole genome shotgun (WGS) entry which is preliminary data.</text>
</comment>
<reference evidence="2 3" key="1">
    <citation type="journal article" date="2024" name="Commun. Biol.">
        <title>Comparative genomic analysis of thermophilic fungi reveals convergent evolutionary adaptations and gene losses.</title>
        <authorList>
            <person name="Steindorff A.S."/>
            <person name="Aguilar-Pontes M.V."/>
            <person name="Robinson A.J."/>
            <person name="Andreopoulos B."/>
            <person name="LaButti K."/>
            <person name="Kuo A."/>
            <person name="Mondo S."/>
            <person name="Riley R."/>
            <person name="Otillar R."/>
            <person name="Haridas S."/>
            <person name="Lipzen A."/>
            <person name="Grimwood J."/>
            <person name="Schmutz J."/>
            <person name="Clum A."/>
            <person name="Reid I.D."/>
            <person name="Moisan M.C."/>
            <person name="Butler G."/>
            <person name="Nguyen T.T.M."/>
            <person name="Dewar K."/>
            <person name="Conant G."/>
            <person name="Drula E."/>
            <person name="Henrissat B."/>
            <person name="Hansel C."/>
            <person name="Singer S."/>
            <person name="Hutchinson M.I."/>
            <person name="de Vries R.P."/>
            <person name="Natvig D.O."/>
            <person name="Powell A.J."/>
            <person name="Tsang A."/>
            <person name="Grigoriev I.V."/>
        </authorList>
    </citation>
    <scope>NUCLEOTIDE SEQUENCE [LARGE SCALE GENOMIC DNA]</scope>
    <source>
        <strain evidence="2 3">CBS 494.80</strain>
    </source>
</reference>
<dbReference type="Proteomes" id="UP001595075">
    <property type="component" value="Unassembled WGS sequence"/>
</dbReference>
<name>A0ABR4BZM8_9HELO</name>
<sequence>MATESENSSSSTNFLIYTLNDQQNTNSEPNERSESIILSLPSEIRGQIISNVIFNNEIEIMDPYPHYVDKNGSYKPYILESTMLVCRKFHTHVKDLLAMPEHQNLQQISFAGLFNPETTVWKVDHANIKSPWNHTNRRHFDRARYNPAFEANVQIVKIDMSFDPSIGETEESIFSFFMPLANPWFNLLYGLNHLKRIDLLVHGKLSTKSKMNIIKAIWWSLDFCDRDVNCNCCVGPRVRWKNVNRVKGRWRDIQLWTPREASRYEKWRSKRLDQQAAMLMENWEPSIQDTVEGEELETQEDTDQYSAEDDESDAGDILEDIDYSLLDKLKGRTIFV</sequence>
<protein>
    <recommendedName>
        <fullName evidence="4">F-box domain-containing protein</fullName>
    </recommendedName>
</protein>
<proteinExistence type="predicted"/>
<evidence type="ECO:0000313" key="2">
    <source>
        <dbReference type="EMBL" id="KAL2063115.1"/>
    </source>
</evidence>
<evidence type="ECO:0000256" key="1">
    <source>
        <dbReference type="SAM" id="MobiDB-lite"/>
    </source>
</evidence>
<organism evidence="2 3">
    <name type="scientific">Oculimacula yallundae</name>
    <dbReference type="NCBI Taxonomy" id="86028"/>
    <lineage>
        <taxon>Eukaryota</taxon>
        <taxon>Fungi</taxon>
        <taxon>Dikarya</taxon>
        <taxon>Ascomycota</taxon>
        <taxon>Pezizomycotina</taxon>
        <taxon>Leotiomycetes</taxon>
        <taxon>Helotiales</taxon>
        <taxon>Ploettnerulaceae</taxon>
        <taxon>Oculimacula</taxon>
    </lineage>
</organism>
<dbReference type="EMBL" id="JAZHXI010000016">
    <property type="protein sequence ID" value="KAL2063115.1"/>
    <property type="molecule type" value="Genomic_DNA"/>
</dbReference>
<accession>A0ABR4BZM8</accession>
<evidence type="ECO:0008006" key="4">
    <source>
        <dbReference type="Google" id="ProtNLM"/>
    </source>
</evidence>
<feature type="region of interest" description="Disordered" evidence="1">
    <location>
        <begin position="291"/>
        <end position="316"/>
    </location>
</feature>
<keyword evidence="3" id="KW-1185">Reference proteome</keyword>
<gene>
    <name evidence="2" type="ORF">VTL71DRAFT_6187</name>
</gene>